<gene>
    <name evidence="1" type="ORF">BDN72DRAFT_964146</name>
</gene>
<dbReference type="Proteomes" id="UP000308600">
    <property type="component" value="Unassembled WGS sequence"/>
</dbReference>
<name>A0ACD3ABP4_9AGAR</name>
<evidence type="ECO:0000313" key="1">
    <source>
        <dbReference type="EMBL" id="TFK63073.1"/>
    </source>
</evidence>
<dbReference type="EMBL" id="ML208541">
    <property type="protein sequence ID" value="TFK63073.1"/>
    <property type="molecule type" value="Genomic_DNA"/>
</dbReference>
<evidence type="ECO:0000313" key="2">
    <source>
        <dbReference type="Proteomes" id="UP000308600"/>
    </source>
</evidence>
<organism evidence="1 2">
    <name type="scientific">Pluteus cervinus</name>
    <dbReference type="NCBI Taxonomy" id="181527"/>
    <lineage>
        <taxon>Eukaryota</taxon>
        <taxon>Fungi</taxon>
        <taxon>Dikarya</taxon>
        <taxon>Basidiomycota</taxon>
        <taxon>Agaricomycotina</taxon>
        <taxon>Agaricomycetes</taxon>
        <taxon>Agaricomycetidae</taxon>
        <taxon>Agaricales</taxon>
        <taxon>Pluteineae</taxon>
        <taxon>Pluteaceae</taxon>
        <taxon>Pluteus</taxon>
    </lineage>
</organism>
<sequence>MYRGPGVHIHECTECGKPCITSWEPLISLVRAFDNENLFREQVRERPGKLPMFVVRKNLEFWPQIRNILALKSASLDRGCPKMADFFPSCRTLWPLLVDDLGTWIEGQSWPGQGRRRFVVLRRRGKNNGHDLIASQMALESASFGQSKLIFRRI</sequence>
<accession>A0ACD3ABP4</accession>
<protein>
    <submittedName>
        <fullName evidence="1">Uncharacterized protein</fullName>
    </submittedName>
</protein>
<keyword evidence="2" id="KW-1185">Reference proteome</keyword>
<feature type="non-terminal residue" evidence="1">
    <location>
        <position position="154"/>
    </location>
</feature>
<proteinExistence type="predicted"/>
<reference evidence="1 2" key="1">
    <citation type="journal article" date="2019" name="Nat. Ecol. Evol.">
        <title>Megaphylogeny resolves global patterns of mushroom evolution.</title>
        <authorList>
            <person name="Varga T."/>
            <person name="Krizsan K."/>
            <person name="Foldi C."/>
            <person name="Dima B."/>
            <person name="Sanchez-Garcia M."/>
            <person name="Sanchez-Ramirez S."/>
            <person name="Szollosi G.J."/>
            <person name="Szarkandi J.G."/>
            <person name="Papp V."/>
            <person name="Albert L."/>
            <person name="Andreopoulos W."/>
            <person name="Angelini C."/>
            <person name="Antonin V."/>
            <person name="Barry K.W."/>
            <person name="Bougher N.L."/>
            <person name="Buchanan P."/>
            <person name="Buyck B."/>
            <person name="Bense V."/>
            <person name="Catcheside P."/>
            <person name="Chovatia M."/>
            <person name="Cooper J."/>
            <person name="Damon W."/>
            <person name="Desjardin D."/>
            <person name="Finy P."/>
            <person name="Geml J."/>
            <person name="Haridas S."/>
            <person name="Hughes K."/>
            <person name="Justo A."/>
            <person name="Karasinski D."/>
            <person name="Kautmanova I."/>
            <person name="Kiss B."/>
            <person name="Kocsube S."/>
            <person name="Kotiranta H."/>
            <person name="LaButti K.M."/>
            <person name="Lechner B.E."/>
            <person name="Liimatainen K."/>
            <person name="Lipzen A."/>
            <person name="Lukacs Z."/>
            <person name="Mihaltcheva S."/>
            <person name="Morgado L.N."/>
            <person name="Niskanen T."/>
            <person name="Noordeloos M.E."/>
            <person name="Ohm R.A."/>
            <person name="Ortiz-Santana B."/>
            <person name="Ovrebo C."/>
            <person name="Racz N."/>
            <person name="Riley R."/>
            <person name="Savchenko A."/>
            <person name="Shiryaev A."/>
            <person name="Soop K."/>
            <person name="Spirin V."/>
            <person name="Szebenyi C."/>
            <person name="Tomsovsky M."/>
            <person name="Tulloss R.E."/>
            <person name="Uehling J."/>
            <person name="Grigoriev I.V."/>
            <person name="Vagvolgyi C."/>
            <person name="Papp T."/>
            <person name="Martin F.M."/>
            <person name="Miettinen O."/>
            <person name="Hibbett D.S."/>
            <person name="Nagy L.G."/>
        </authorList>
    </citation>
    <scope>NUCLEOTIDE SEQUENCE [LARGE SCALE GENOMIC DNA]</scope>
    <source>
        <strain evidence="1 2">NL-1719</strain>
    </source>
</reference>